<keyword evidence="2" id="KW-1185">Reference proteome</keyword>
<evidence type="ECO:0000313" key="2">
    <source>
        <dbReference type="Proteomes" id="UP000031014"/>
    </source>
</evidence>
<proteinExistence type="predicted"/>
<dbReference type="STRING" id="1321606.SAMD00020551_4025"/>
<accession>A0A0A8X7C3</accession>
<gene>
    <name evidence="1" type="ORF">SAMD00020551_4025</name>
</gene>
<comment type="caution">
    <text evidence="1">The sequence shown here is derived from an EMBL/GenBank/DDBJ whole genome shotgun (WGS) entry which is preliminary data.</text>
</comment>
<evidence type="ECO:0000313" key="1">
    <source>
        <dbReference type="EMBL" id="GAM15855.1"/>
    </source>
</evidence>
<protein>
    <submittedName>
        <fullName evidence="1">Uncharacterized protein</fullName>
    </submittedName>
</protein>
<dbReference type="AlphaFoldDB" id="A0A0A8X7C3"/>
<dbReference type="EMBL" id="BASE01000097">
    <property type="protein sequence ID" value="GAM15855.1"/>
    <property type="molecule type" value="Genomic_DNA"/>
</dbReference>
<organism evidence="1 2">
    <name type="scientific">Mesobacillus selenatarsenatis (strain DSM 18680 / JCM 14380 / FERM P-15431 / SF-1)</name>
    <dbReference type="NCBI Taxonomy" id="1321606"/>
    <lineage>
        <taxon>Bacteria</taxon>
        <taxon>Bacillati</taxon>
        <taxon>Bacillota</taxon>
        <taxon>Bacilli</taxon>
        <taxon>Bacillales</taxon>
        <taxon>Bacillaceae</taxon>
        <taxon>Mesobacillus</taxon>
    </lineage>
</organism>
<reference evidence="1 2" key="1">
    <citation type="submission" date="2013-06" db="EMBL/GenBank/DDBJ databases">
        <title>Whole genome shotgun sequence of Bacillus selenatarsenatis SF-1.</title>
        <authorList>
            <person name="Kuroda M."/>
            <person name="Sei K."/>
            <person name="Yamashita M."/>
            <person name="Ike M."/>
        </authorList>
    </citation>
    <scope>NUCLEOTIDE SEQUENCE [LARGE SCALE GENOMIC DNA]</scope>
    <source>
        <strain evidence="1 2">SF-1</strain>
    </source>
</reference>
<sequence length="106" mass="11910">MKKIVYGLMINSGDADEMLWDHGVWETEEAANEYIESEMSTISGVWAGELKVNDSIPDAAEYDEEEMIECPLCGIEYNPEDVNTADYDEAVCINCEPGYKENMNIA</sequence>
<dbReference type="OrthoDB" id="2867728at2"/>
<dbReference type="RefSeq" id="WP_041967477.1">
    <property type="nucleotide sequence ID" value="NZ_BASE01000097.1"/>
</dbReference>
<name>A0A0A8X7C3_MESS1</name>
<dbReference type="Proteomes" id="UP000031014">
    <property type="component" value="Unassembled WGS sequence"/>
</dbReference>